<reference evidence="1" key="1">
    <citation type="submission" date="2020-08" db="EMBL/GenBank/DDBJ databases">
        <title>Multicomponent nature underlies the extraordinary mechanical properties of spider dragline silk.</title>
        <authorList>
            <person name="Kono N."/>
            <person name="Nakamura H."/>
            <person name="Mori M."/>
            <person name="Yoshida Y."/>
            <person name="Ohtoshi R."/>
            <person name="Malay A.D."/>
            <person name="Moran D.A.P."/>
            <person name="Tomita M."/>
            <person name="Numata K."/>
            <person name="Arakawa K."/>
        </authorList>
    </citation>
    <scope>NUCLEOTIDE SEQUENCE</scope>
</reference>
<organism evidence="1 2">
    <name type="scientific">Nephila pilipes</name>
    <name type="common">Giant wood spider</name>
    <name type="synonym">Nephila maculata</name>
    <dbReference type="NCBI Taxonomy" id="299642"/>
    <lineage>
        <taxon>Eukaryota</taxon>
        <taxon>Metazoa</taxon>
        <taxon>Ecdysozoa</taxon>
        <taxon>Arthropoda</taxon>
        <taxon>Chelicerata</taxon>
        <taxon>Arachnida</taxon>
        <taxon>Araneae</taxon>
        <taxon>Araneomorphae</taxon>
        <taxon>Entelegynae</taxon>
        <taxon>Araneoidea</taxon>
        <taxon>Nephilidae</taxon>
        <taxon>Nephila</taxon>
    </lineage>
</organism>
<name>A0A8X6Q3D4_NEPPI</name>
<dbReference type="OrthoDB" id="6115992at2759"/>
<protein>
    <submittedName>
        <fullName evidence="1">Uncharacterized protein</fullName>
    </submittedName>
</protein>
<accession>A0A8X6Q3D4</accession>
<dbReference type="Proteomes" id="UP000887013">
    <property type="component" value="Unassembled WGS sequence"/>
</dbReference>
<comment type="caution">
    <text evidence="1">The sequence shown here is derived from an EMBL/GenBank/DDBJ whole genome shotgun (WGS) entry which is preliminary data.</text>
</comment>
<sequence length="96" mass="11026">MQPQEKNTNFVIDANGSLTENDQETAEALLHYYSSVSKMVFNREDRKIGRRNRKLVNSSTIPASNQLFNDLIRYSELLFAIRQINVKKFAGSHGIH</sequence>
<evidence type="ECO:0000313" key="1">
    <source>
        <dbReference type="EMBL" id="GFT94333.1"/>
    </source>
</evidence>
<proteinExistence type="predicted"/>
<evidence type="ECO:0000313" key="2">
    <source>
        <dbReference type="Proteomes" id="UP000887013"/>
    </source>
</evidence>
<dbReference type="AlphaFoldDB" id="A0A8X6Q3D4"/>
<keyword evidence="2" id="KW-1185">Reference proteome</keyword>
<gene>
    <name evidence="1" type="ORF">NPIL_331851</name>
</gene>
<dbReference type="EMBL" id="BMAW01121495">
    <property type="protein sequence ID" value="GFT94333.1"/>
    <property type="molecule type" value="Genomic_DNA"/>
</dbReference>